<dbReference type="EMBL" id="QPJL01000008">
    <property type="protein sequence ID" value="RCW84114.1"/>
    <property type="molecule type" value="Genomic_DNA"/>
</dbReference>
<sequence length="81" mass="9912">MTEEPERHYLHGDQKEGDPEMWFCRRCDEFVAEAHFSEGHHKKQRLSEYEKYLDEKKRFPIKMKNKPGKWRRPANAPNYFA</sequence>
<gene>
    <name evidence="1" type="ORF">DFP89_10858</name>
</gene>
<protein>
    <submittedName>
        <fullName evidence="1">Uncharacterized protein</fullName>
    </submittedName>
</protein>
<name>A0A368Z0Y8_9RHOB</name>
<accession>A0A368Z0Y8</accession>
<organism evidence="1 2">
    <name type="scientific">Paracoccus lutimaris</name>
    <dbReference type="NCBI Taxonomy" id="1490030"/>
    <lineage>
        <taxon>Bacteria</taxon>
        <taxon>Pseudomonadati</taxon>
        <taxon>Pseudomonadota</taxon>
        <taxon>Alphaproteobacteria</taxon>
        <taxon>Rhodobacterales</taxon>
        <taxon>Paracoccaceae</taxon>
        <taxon>Paracoccus</taxon>
    </lineage>
</organism>
<reference evidence="1 2" key="1">
    <citation type="submission" date="2018-07" db="EMBL/GenBank/DDBJ databases">
        <title>Genomic Encyclopedia of Type Strains, Phase III (KMG-III): the genomes of soil and plant-associated and newly described type strains.</title>
        <authorList>
            <person name="Whitman W."/>
        </authorList>
    </citation>
    <scope>NUCLEOTIDE SEQUENCE [LARGE SCALE GENOMIC DNA]</scope>
    <source>
        <strain evidence="1 2">CECT 8525</strain>
    </source>
</reference>
<evidence type="ECO:0000313" key="1">
    <source>
        <dbReference type="EMBL" id="RCW84114.1"/>
    </source>
</evidence>
<proteinExistence type="predicted"/>
<dbReference type="AlphaFoldDB" id="A0A368Z0Y8"/>
<evidence type="ECO:0000313" key="2">
    <source>
        <dbReference type="Proteomes" id="UP000253345"/>
    </source>
</evidence>
<comment type="caution">
    <text evidence="1">The sequence shown here is derived from an EMBL/GenBank/DDBJ whole genome shotgun (WGS) entry which is preliminary data.</text>
</comment>
<dbReference type="OrthoDB" id="9134950at2"/>
<dbReference type="RefSeq" id="WP_114349101.1">
    <property type="nucleotide sequence ID" value="NZ_QPJL01000008.1"/>
</dbReference>
<keyword evidence="2" id="KW-1185">Reference proteome</keyword>
<dbReference type="Proteomes" id="UP000253345">
    <property type="component" value="Unassembled WGS sequence"/>
</dbReference>